<dbReference type="Proteomes" id="UP000613030">
    <property type="component" value="Unassembled WGS sequence"/>
</dbReference>
<keyword evidence="1" id="KW-0732">Signal</keyword>
<name>A0ABS1KNJ8_9BACT</name>
<dbReference type="PROSITE" id="PS51257">
    <property type="entry name" value="PROKAR_LIPOPROTEIN"/>
    <property type="match status" value="1"/>
</dbReference>
<comment type="caution">
    <text evidence="2">The sequence shown here is derived from an EMBL/GenBank/DDBJ whole genome shotgun (WGS) entry which is preliminary data.</text>
</comment>
<dbReference type="EMBL" id="JAERRB010000002">
    <property type="protein sequence ID" value="MBL0741001.1"/>
    <property type="molecule type" value="Genomic_DNA"/>
</dbReference>
<sequence>MKKILKPSLLLFALLSVLYACDTDEIMDPEKPEDPSDETTVHVKANVKLDIGGVLYENVDATLQVRGYDANGEAQWTKDFSFVGPTDNVLDVKNGYHHYSIALVNKWGINDVQPDISASTLWDGRADGSVPVTYVLGGSKPAKKLARYVTWREVDLPDGGVVYQPVSKVQFTYDASGHLAYIVAQAYNDKTSKFEDTTTDTFFFEGDAVSKIITTLNGQPYSNYVYTYGAETKIKATLLYANLVATQTTKRDDTNNHIDVTYNYSNGNAFVYAFDFAYKNIVSDKTTKDKLCNTGTYTYDKNINPLRHLGYQDINLVNWSASNKLTEDVHYIACSFPTLLPVKHDYTYDADGYPVTKITTYAKGTIGGSIPDPSHHGKVEYFYE</sequence>
<proteinExistence type="predicted"/>
<gene>
    <name evidence="2" type="ORF">JI741_07205</name>
</gene>
<evidence type="ECO:0000313" key="2">
    <source>
        <dbReference type="EMBL" id="MBL0741001.1"/>
    </source>
</evidence>
<evidence type="ECO:0000256" key="1">
    <source>
        <dbReference type="SAM" id="SignalP"/>
    </source>
</evidence>
<evidence type="ECO:0008006" key="4">
    <source>
        <dbReference type="Google" id="ProtNLM"/>
    </source>
</evidence>
<dbReference type="RefSeq" id="WP_202008365.1">
    <property type="nucleotide sequence ID" value="NZ_JAERRB010000002.1"/>
</dbReference>
<keyword evidence="3" id="KW-1185">Reference proteome</keyword>
<accession>A0ABS1KNJ8</accession>
<protein>
    <recommendedName>
        <fullName evidence="4">DUF4595 domain-containing protein</fullName>
    </recommendedName>
</protein>
<feature type="signal peptide" evidence="1">
    <location>
        <begin position="1"/>
        <end position="22"/>
    </location>
</feature>
<organism evidence="2 3">
    <name type="scientific">Chryseolinea lacunae</name>
    <dbReference type="NCBI Taxonomy" id="2801331"/>
    <lineage>
        <taxon>Bacteria</taxon>
        <taxon>Pseudomonadati</taxon>
        <taxon>Bacteroidota</taxon>
        <taxon>Cytophagia</taxon>
        <taxon>Cytophagales</taxon>
        <taxon>Fulvivirgaceae</taxon>
        <taxon>Chryseolinea</taxon>
    </lineage>
</organism>
<feature type="chain" id="PRO_5046109910" description="DUF4595 domain-containing protein" evidence="1">
    <location>
        <begin position="23"/>
        <end position="384"/>
    </location>
</feature>
<evidence type="ECO:0000313" key="3">
    <source>
        <dbReference type="Proteomes" id="UP000613030"/>
    </source>
</evidence>
<reference evidence="2 3" key="1">
    <citation type="submission" date="2021-01" db="EMBL/GenBank/DDBJ databases">
        <title>Chryseolinea sp. Jin1 Genome sequencing and assembly.</title>
        <authorList>
            <person name="Kim I."/>
        </authorList>
    </citation>
    <scope>NUCLEOTIDE SEQUENCE [LARGE SCALE GENOMIC DNA]</scope>
    <source>
        <strain evidence="2 3">Jin1</strain>
    </source>
</reference>